<evidence type="ECO:0000313" key="3">
    <source>
        <dbReference type="Proteomes" id="UP000762676"/>
    </source>
</evidence>
<name>A0AAV4ILE8_9GAST</name>
<evidence type="ECO:0000313" key="2">
    <source>
        <dbReference type="EMBL" id="GFS11324.1"/>
    </source>
</evidence>
<protein>
    <submittedName>
        <fullName evidence="2">Uncharacterized protein</fullName>
    </submittedName>
</protein>
<accession>A0AAV4ILE8</accession>
<dbReference type="EMBL" id="BMAT01006374">
    <property type="protein sequence ID" value="GFS11324.1"/>
    <property type="molecule type" value="Genomic_DNA"/>
</dbReference>
<dbReference type="Proteomes" id="UP000762676">
    <property type="component" value="Unassembled WGS sequence"/>
</dbReference>
<keyword evidence="3" id="KW-1185">Reference proteome</keyword>
<sequence>MNTGRRWSPQLPATQRELSWLSLMTGHAVEMKDAWILETYLGMSRCDIPCGHISWSLNLGDAGHKGIEASSHFASKPLVGVSRSDPQRTISRTLTINNMSFGLQLAGLDNGMTPAKDEKENDEEEGMAKGDPESASAMRIREFGVPTVCIYSSLIR</sequence>
<comment type="caution">
    <text evidence="2">The sequence shown here is derived from an EMBL/GenBank/DDBJ whole genome shotgun (WGS) entry which is preliminary data.</text>
</comment>
<organism evidence="2 3">
    <name type="scientific">Elysia marginata</name>
    <dbReference type="NCBI Taxonomy" id="1093978"/>
    <lineage>
        <taxon>Eukaryota</taxon>
        <taxon>Metazoa</taxon>
        <taxon>Spiralia</taxon>
        <taxon>Lophotrochozoa</taxon>
        <taxon>Mollusca</taxon>
        <taxon>Gastropoda</taxon>
        <taxon>Heterobranchia</taxon>
        <taxon>Euthyneura</taxon>
        <taxon>Panpulmonata</taxon>
        <taxon>Sacoglossa</taxon>
        <taxon>Placobranchoidea</taxon>
        <taxon>Plakobranchidae</taxon>
        <taxon>Elysia</taxon>
    </lineage>
</organism>
<proteinExistence type="predicted"/>
<reference evidence="2 3" key="1">
    <citation type="journal article" date="2021" name="Elife">
        <title>Chloroplast acquisition without the gene transfer in kleptoplastic sea slugs, Plakobranchus ocellatus.</title>
        <authorList>
            <person name="Maeda T."/>
            <person name="Takahashi S."/>
            <person name="Yoshida T."/>
            <person name="Shimamura S."/>
            <person name="Takaki Y."/>
            <person name="Nagai Y."/>
            <person name="Toyoda A."/>
            <person name="Suzuki Y."/>
            <person name="Arimoto A."/>
            <person name="Ishii H."/>
            <person name="Satoh N."/>
            <person name="Nishiyama T."/>
            <person name="Hasebe M."/>
            <person name="Maruyama T."/>
            <person name="Minagawa J."/>
            <person name="Obokata J."/>
            <person name="Shigenobu S."/>
        </authorList>
    </citation>
    <scope>NUCLEOTIDE SEQUENCE [LARGE SCALE GENOMIC DNA]</scope>
</reference>
<dbReference type="AlphaFoldDB" id="A0AAV4ILE8"/>
<feature type="region of interest" description="Disordered" evidence="1">
    <location>
        <begin position="112"/>
        <end position="135"/>
    </location>
</feature>
<evidence type="ECO:0000256" key="1">
    <source>
        <dbReference type="SAM" id="MobiDB-lite"/>
    </source>
</evidence>
<gene>
    <name evidence="2" type="ORF">ElyMa_003082900</name>
</gene>